<dbReference type="GO" id="GO:0003825">
    <property type="term" value="F:alpha,alpha-trehalose-phosphate synthase (UDP-forming) activity"/>
    <property type="evidence" value="ECO:0007669"/>
    <property type="project" value="TreeGrafter"/>
</dbReference>
<dbReference type="PANTHER" id="PTHR10788">
    <property type="entry name" value="TREHALOSE-6-PHOSPHATE SYNTHASE"/>
    <property type="match status" value="1"/>
</dbReference>
<sequence>MSLLGVLNNYNRGNYKLNPVVVQEQDYNVYYGGISNGLLWPALHNLPEYIVSDYDTPKDFIWIHDYHLMLTGMVMQSLDPNLENFSVLIEMLKDKKCLFLLRLVFSFISRSNRQAISSRSMSLVVYQCYEDCYDSPKFVKKISLY</sequence>
<reference evidence="2" key="2">
    <citation type="journal article" date="2016" name="Sci. Rep.">
        <title>Dictyocaulus viviparus genome, variome and transcriptome elucidate lungworm biology and support future intervention.</title>
        <authorList>
            <person name="McNulty S.N."/>
            <person name="Strube C."/>
            <person name="Rosa B.A."/>
            <person name="Martin J.C."/>
            <person name="Tyagi R."/>
            <person name="Choi Y.J."/>
            <person name="Wang Q."/>
            <person name="Hallsworth Pepin K."/>
            <person name="Zhang X."/>
            <person name="Ozersky P."/>
            <person name="Wilson R.K."/>
            <person name="Sternberg P.W."/>
            <person name="Gasser R.B."/>
            <person name="Mitreva M."/>
        </authorList>
    </citation>
    <scope>NUCLEOTIDE SEQUENCE [LARGE SCALE GENOMIC DNA]</scope>
    <source>
        <strain evidence="2">HannoverDv2000</strain>
    </source>
</reference>
<dbReference type="AlphaFoldDB" id="A0A0D8XYM7"/>
<dbReference type="STRING" id="29172.A0A0D8XYM7"/>
<name>A0A0D8XYM7_DICVI</name>
<evidence type="ECO:0008006" key="3">
    <source>
        <dbReference type="Google" id="ProtNLM"/>
    </source>
</evidence>
<dbReference type="OrthoDB" id="755951at2759"/>
<keyword evidence="2" id="KW-1185">Reference proteome</keyword>
<dbReference type="PANTHER" id="PTHR10788:SF110">
    <property type="entry name" value="ALPHA,ALPHA-TREHALOSE-PHOSPHATE SYNTHASE [UDP-FORMING] 2"/>
    <property type="match status" value="1"/>
</dbReference>
<dbReference type="GO" id="GO:0005829">
    <property type="term" value="C:cytosol"/>
    <property type="evidence" value="ECO:0007669"/>
    <property type="project" value="TreeGrafter"/>
</dbReference>
<accession>A0A0D8XYM7</accession>
<evidence type="ECO:0000313" key="1">
    <source>
        <dbReference type="EMBL" id="KJH48859.1"/>
    </source>
</evidence>
<dbReference type="Gene3D" id="3.40.50.2000">
    <property type="entry name" value="Glycogen Phosphorylase B"/>
    <property type="match status" value="2"/>
</dbReference>
<organism evidence="1 2">
    <name type="scientific">Dictyocaulus viviparus</name>
    <name type="common">Bovine lungworm</name>
    <dbReference type="NCBI Taxonomy" id="29172"/>
    <lineage>
        <taxon>Eukaryota</taxon>
        <taxon>Metazoa</taxon>
        <taxon>Ecdysozoa</taxon>
        <taxon>Nematoda</taxon>
        <taxon>Chromadorea</taxon>
        <taxon>Rhabditida</taxon>
        <taxon>Rhabditina</taxon>
        <taxon>Rhabditomorpha</taxon>
        <taxon>Strongyloidea</taxon>
        <taxon>Metastrongylidae</taxon>
        <taxon>Dictyocaulus</taxon>
    </lineage>
</organism>
<evidence type="ECO:0000313" key="2">
    <source>
        <dbReference type="Proteomes" id="UP000053766"/>
    </source>
</evidence>
<dbReference type="SUPFAM" id="SSF53756">
    <property type="entry name" value="UDP-Glycosyltransferase/glycogen phosphorylase"/>
    <property type="match status" value="1"/>
</dbReference>
<gene>
    <name evidence="1" type="ORF">DICVIV_05049</name>
</gene>
<dbReference type="Proteomes" id="UP000053766">
    <property type="component" value="Unassembled WGS sequence"/>
</dbReference>
<dbReference type="InterPro" id="IPR001830">
    <property type="entry name" value="Glyco_trans_20"/>
</dbReference>
<dbReference type="GO" id="GO:0005992">
    <property type="term" value="P:trehalose biosynthetic process"/>
    <property type="evidence" value="ECO:0007669"/>
    <property type="project" value="InterPro"/>
</dbReference>
<proteinExistence type="predicted"/>
<dbReference type="GO" id="GO:0004805">
    <property type="term" value="F:trehalose-phosphatase activity"/>
    <property type="evidence" value="ECO:0007669"/>
    <property type="project" value="TreeGrafter"/>
</dbReference>
<dbReference type="EMBL" id="KN716254">
    <property type="protein sequence ID" value="KJH48859.1"/>
    <property type="molecule type" value="Genomic_DNA"/>
</dbReference>
<protein>
    <recommendedName>
        <fullName evidence="3">Glyco_transf_20 domain-containing protein</fullName>
    </recommendedName>
</protein>
<reference evidence="1 2" key="1">
    <citation type="submission" date="2013-11" db="EMBL/GenBank/DDBJ databases">
        <title>Draft genome of the bovine lungworm Dictyocaulus viviparus.</title>
        <authorList>
            <person name="Mitreva M."/>
        </authorList>
    </citation>
    <scope>NUCLEOTIDE SEQUENCE [LARGE SCALE GENOMIC DNA]</scope>
    <source>
        <strain evidence="1 2">HannoverDv2000</strain>
    </source>
</reference>